<organism evidence="1 2">
    <name type="scientific">Acidihalobacter prosperus</name>
    <dbReference type="NCBI Taxonomy" id="160660"/>
    <lineage>
        <taxon>Bacteria</taxon>
        <taxon>Pseudomonadati</taxon>
        <taxon>Pseudomonadota</taxon>
        <taxon>Gammaproteobacteria</taxon>
        <taxon>Chromatiales</taxon>
        <taxon>Ectothiorhodospiraceae</taxon>
        <taxon>Acidihalobacter</taxon>
    </lineage>
</organism>
<dbReference type="EMBL" id="JQSG02000006">
    <property type="protein sequence ID" value="OBS08592.1"/>
    <property type="molecule type" value="Genomic_DNA"/>
</dbReference>
<sequence>MGRRLPIYVSGGDAEYLCRHLDRDVISDPLLIMKGLLAYAEIH</sequence>
<dbReference type="Gene3D" id="3.30.420.40">
    <property type="match status" value="1"/>
</dbReference>
<reference evidence="1 2" key="1">
    <citation type="journal article" date="2014" name="Genome Announc.">
        <title>Draft Genome Sequence of the Iron-Oxidizing, Acidophilic, and Halotolerant 'Thiobacillus prosperus' Type Strain DSM 5130.</title>
        <authorList>
            <person name="Ossandon F.J."/>
            <person name="Cardenas J.P."/>
            <person name="Corbett M."/>
            <person name="Quatrini R."/>
            <person name="Holmes D.S."/>
            <person name="Watkin E."/>
        </authorList>
    </citation>
    <scope>NUCLEOTIDE SEQUENCE [LARGE SCALE GENOMIC DNA]</scope>
    <source>
        <strain evidence="1 2">DSM 5130</strain>
    </source>
</reference>
<dbReference type="GO" id="GO:0016301">
    <property type="term" value="F:kinase activity"/>
    <property type="evidence" value="ECO:0007669"/>
    <property type="project" value="UniProtKB-KW"/>
</dbReference>
<evidence type="ECO:0000313" key="2">
    <source>
        <dbReference type="Proteomes" id="UP000029273"/>
    </source>
</evidence>
<dbReference type="Proteomes" id="UP000029273">
    <property type="component" value="Unassembled WGS sequence"/>
</dbReference>
<gene>
    <name evidence="1" type="ORF">Thpro_022842</name>
</gene>
<evidence type="ECO:0000313" key="1">
    <source>
        <dbReference type="EMBL" id="OBS08592.1"/>
    </source>
</evidence>
<dbReference type="AlphaFoldDB" id="A0A1A6C200"/>
<accession>A0A1A6C200</accession>
<keyword evidence="1" id="KW-0418">Kinase</keyword>
<proteinExistence type="predicted"/>
<keyword evidence="2" id="KW-1185">Reference proteome</keyword>
<name>A0A1A6C200_9GAMM</name>
<comment type="caution">
    <text evidence="1">The sequence shown here is derived from an EMBL/GenBank/DDBJ whole genome shotgun (WGS) entry which is preliminary data.</text>
</comment>
<keyword evidence="1" id="KW-0808">Transferase</keyword>
<protein>
    <submittedName>
        <fullName evidence="1">Type III pantothenate kinase</fullName>
    </submittedName>
</protein>